<dbReference type="OrthoDB" id="5430981at2759"/>
<evidence type="ECO:0000313" key="3">
    <source>
        <dbReference type="Proteomes" id="UP000276215"/>
    </source>
</evidence>
<feature type="region of interest" description="Disordered" evidence="1">
    <location>
        <begin position="1"/>
        <end position="22"/>
    </location>
</feature>
<accession>A0A3N4IV52</accession>
<keyword evidence="3" id="KW-1185">Reference proteome</keyword>
<feature type="region of interest" description="Disordered" evidence="1">
    <location>
        <begin position="428"/>
        <end position="451"/>
    </location>
</feature>
<protein>
    <submittedName>
        <fullName evidence="2">Uncharacterized protein</fullName>
    </submittedName>
</protein>
<feature type="compositionally biased region" description="Low complexity" evidence="1">
    <location>
        <begin position="97"/>
        <end position="110"/>
    </location>
</feature>
<proteinExistence type="predicted"/>
<dbReference type="AlphaFoldDB" id="A0A3N4IV52"/>
<dbReference type="Gene3D" id="2.40.70.10">
    <property type="entry name" value="Acid Proteases"/>
    <property type="match status" value="1"/>
</dbReference>
<feature type="region of interest" description="Disordered" evidence="1">
    <location>
        <begin position="95"/>
        <end position="130"/>
    </location>
</feature>
<reference evidence="2 3" key="1">
    <citation type="journal article" date="2018" name="Nat. Ecol. Evol.">
        <title>Pezizomycetes genomes reveal the molecular basis of ectomycorrhizal truffle lifestyle.</title>
        <authorList>
            <person name="Murat C."/>
            <person name="Payen T."/>
            <person name="Noel B."/>
            <person name="Kuo A."/>
            <person name="Morin E."/>
            <person name="Chen J."/>
            <person name="Kohler A."/>
            <person name="Krizsan K."/>
            <person name="Balestrini R."/>
            <person name="Da Silva C."/>
            <person name="Montanini B."/>
            <person name="Hainaut M."/>
            <person name="Levati E."/>
            <person name="Barry K.W."/>
            <person name="Belfiori B."/>
            <person name="Cichocki N."/>
            <person name="Clum A."/>
            <person name="Dockter R.B."/>
            <person name="Fauchery L."/>
            <person name="Guy J."/>
            <person name="Iotti M."/>
            <person name="Le Tacon F."/>
            <person name="Lindquist E.A."/>
            <person name="Lipzen A."/>
            <person name="Malagnac F."/>
            <person name="Mello A."/>
            <person name="Molinier V."/>
            <person name="Miyauchi S."/>
            <person name="Poulain J."/>
            <person name="Riccioni C."/>
            <person name="Rubini A."/>
            <person name="Sitrit Y."/>
            <person name="Splivallo R."/>
            <person name="Traeger S."/>
            <person name="Wang M."/>
            <person name="Zifcakova L."/>
            <person name="Wipf D."/>
            <person name="Zambonelli A."/>
            <person name="Paolocci F."/>
            <person name="Nowrousian M."/>
            <person name="Ottonello S."/>
            <person name="Baldrian P."/>
            <person name="Spatafora J.W."/>
            <person name="Henrissat B."/>
            <person name="Nagy L.G."/>
            <person name="Aury J.M."/>
            <person name="Wincker P."/>
            <person name="Grigoriev I.V."/>
            <person name="Bonfante P."/>
            <person name="Martin F.M."/>
        </authorList>
    </citation>
    <scope>NUCLEOTIDE SEQUENCE [LARGE SCALE GENOMIC DNA]</scope>
    <source>
        <strain evidence="2 3">120613-1</strain>
    </source>
</reference>
<dbReference type="Proteomes" id="UP000276215">
    <property type="component" value="Unassembled WGS sequence"/>
</dbReference>
<sequence length="451" mass="49787">MPVSRTVDVGPDRLDHPIVGEDPPVKACNGPVHAIEIAAKSSALHGMKVREVTTAEVDPMDLMEFVHEVSESGDGDGDGNEEGEPVMAGERAHRFSELPPELDGEPGPSSRRPRIDNNDEDYVTEVGGNGRKIGAKTAKTERKSIRMMTGHGKFDFVGAFRDAPVIGLNWGSFFDLAPMVKKDICRLLVQERAKSLERAKRKGKGKQVTIDRATQGGNHEEEVLAVATDRNLGDVANFYTKGTIRTPTGCYQVSRILVDAGSVVNLMPIRLLRFMGAKLQRSGGMVIRTATNALAKIAYCADLRVTVAGVPCDLRIYALPDEYKPTYPMLLSRRWLQAVRAKGDYGSGQYYIASSLGTQVRIPSDEGYKRQDVKQTSEERQPRVPIVLRDRTTVGSGLSAEVEEELELQQSGGTRFFEDLIALIKQEADRQIREENDEEEEGNIEEEESEN</sequence>
<dbReference type="STRING" id="1336337.A0A3N4IV52"/>
<gene>
    <name evidence="2" type="ORF">L873DRAFT_616885</name>
</gene>
<evidence type="ECO:0000256" key="1">
    <source>
        <dbReference type="SAM" id="MobiDB-lite"/>
    </source>
</evidence>
<feature type="compositionally biased region" description="Basic and acidic residues" evidence="1">
    <location>
        <begin position="10"/>
        <end position="19"/>
    </location>
</feature>
<name>A0A3N4IV52_9PEZI</name>
<dbReference type="CDD" id="cd00303">
    <property type="entry name" value="retropepsin_like"/>
    <property type="match status" value="1"/>
</dbReference>
<organism evidence="2 3">
    <name type="scientific">Choiromyces venosus 120613-1</name>
    <dbReference type="NCBI Taxonomy" id="1336337"/>
    <lineage>
        <taxon>Eukaryota</taxon>
        <taxon>Fungi</taxon>
        <taxon>Dikarya</taxon>
        <taxon>Ascomycota</taxon>
        <taxon>Pezizomycotina</taxon>
        <taxon>Pezizomycetes</taxon>
        <taxon>Pezizales</taxon>
        <taxon>Tuberaceae</taxon>
        <taxon>Choiromyces</taxon>
    </lineage>
</organism>
<evidence type="ECO:0000313" key="2">
    <source>
        <dbReference type="EMBL" id="RPA89675.1"/>
    </source>
</evidence>
<dbReference type="InterPro" id="IPR021109">
    <property type="entry name" value="Peptidase_aspartic_dom_sf"/>
</dbReference>
<dbReference type="EMBL" id="ML120562">
    <property type="protein sequence ID" value="RPA89675.1"/>
    <property type="molecule type" value="Genomic_DNA"/>
</dbReference>
<feature type="compositionally biased region" description="Acidic residues" evidence="1">
    <location>
        <begin position="435"/>
        <end position="451"/>
    </location>
</feature>